<reference evidence="8 9" key="1">
    <citation type="submission" date="2015-05" db="EMBL/GenBank/DDBJ databases">
        <title>Draft genome sequence of Microvirga vignae strain BR3299, a novel nitrogen fixing bacteria isolated from Brazil semi-aired region.</title>
        <authorList>
            <person name="Zilli J.E."/>
            <person name="Passos S.R."/>
            <person name="Leite J."/>
            <person name="Baldani J.I."/>
            <person name="Xavier G.R."/>
            <person name="Rumjaneck N.G."/>
            <person name="Simoes-Araujo J.L."/>
        </authorList>
    </citation>
    <scope>NUCLEOTIDE SEQUENCE [LARGE SCALE GENOMIC DNA]</scope>
    <source>
        <strain evidence="8 9">BR3299</strain>
    </source>
</reference>
<keyword evidence="9" id="KW-1185">Reference proteome</keyword>
<keyword evidence="5 7" id="KW-1133">Transmembrane helix</keyword>
<comment type="subcellular location">
    <subcellularLocation>
        <location evidence="1">Cell membrane</location>
        <topology evidence="1">Multi-pass membrane protein</topology>
    </subcellularLocation>
</comment>
<evidence type="ECO:0000256" key="2">
    <source>
        <dbReference type="ARBA" id="ARBA00006679"/>
    </source>
</evidence>
<evidence type="ECO:0000313" key="8">
    <source>
        <dbReference type="EMBL" id="KLK89964.1"/>
    </source>
</evidence>
<evidence type="ECO:0000256" key="4">
    <source>
        <dbReference type="ARBA" id="ARBA00022692"/>
    </source>
</evidence>
<dbReference type="AlphaFoldDB" id="A0A0H1R4J3"/>
<dbReference type="EMBL" id="LCYG01000108">
    <property type="protein sequence ID" value="KLK89964.1"/>
    <property type="molecule type" value="Genomic_DNA"/>
</dbReference>
<dbReference type="Proteomes" id="UP000035489">
    <property type="component" value="Unassembled WGS sequence"/>
</dbReference>
<evidence type="ECO:0000256" key="5">
    <source>
        <dbReference type="ARBA" id="ARBA00022989"/>
    </source>
</evidence>
<name>A0A0H1R4J3_9HYPH</name>
<feature type="transmembrane region" description="Helical" evidence="7">
    <location>
        <begin position="108"/>
        <end position="128"/>
    </location>
</feature>
<evidence type="ECO:0000256" key="1">
    <source>
        <dbReference type="ARBA" id="ARBA00004651"/>
    </source>
</evidence>
<evidence type="ECO:0000256" key="6">
    <source>
        <dbReference type="ARBA" id="ARBA00023136"/>
    </source>
</evidence>
<accession>A0A0H1R4J3</accession>
<gene>
    <name evidence="8" type="ORF">AA309_28460</name>
</gene>
<dbReference type="RefSeq" id="WP_047192419.1">
    <property type="nucleotide sequence ID" value="NZ_LCYG01000108.1"/>
</dbReference>
<evidence type="ECO:0000313" key="9">
    <source>
        <dbReference type="Proteomes" id="UP000035489"/>
    </source>
</evidence>
<dbReference type="OrthoDB" id="5382961at2"/>
<organism evidence="8 9">
    <name type="scientific">Microvirga vignae</name>
    <dbReference type="NCBI Taxonomy" id="1225564"/>
    <lineage>
        <taxon>Bacteria</taxon>
        <taxon>Pseudomonadati</taxon>
        <taxon>Pseudomonadota</taxon>
        <taxon>Alphaproteobacteria</taxon>
        <taxon>Hyphomicrobiales</taxon>
        <taxon>Methylobacteriaceae</taxon>
        <taxon>Microvirga</taxon>
    </lineage>
</organism>
<dbReference type="GO" id="GO:0005886">
    <property type="term" value="C:plasma membrane"/>
    <property type="evidence" value="ECO:0007669"/>
    <property type="project" value="UniProtKB-SubCell"/>
</dbReference>
<proteinExistence type="inferred from homology"/>
<comment type="caution">
    <text evidence="8">The sequence shown here is derived from an EMBL/GenBank/DDBJ whole genome shotgun (WGS) entry which is preliminary data.</text>
</comment>
<keyword evidence="4 7" id="KW-0812">Transmembrane</keyword>
<feature type="transmembrane region" description="Helical" evidence="7">
    <location>
        <begin position="45"/>
        <end position="67"/>
    </location>
</feature>
<evidence type="ECO:0000256" key="3">
    <source>
        <dbReference type="ARBA" id="ARBA00022475"/>
    </source>
</evidence>
<sequence length="144" mass="14956">MIDTRTAPYAALILRVTLGALFLAHAGLKIFVFTPAGTAQFFGSLGLPGFLAYVVILAEVIGGVALIAGFYARWVALALVPILLGAIFTVHGPAGFFFSNPKGGWEFLAFWIVALLAQALLGEGAYALKTGSSKAAPALSVRSA</sequence>
<keyword evidence="3" id="KW-1003">Cell membrane</keyword>
<dbReference type="InterPro" id="IPR032808">
    <property type="entry name" value="DoxX"/>
</dbReference>
<dbReference type="PANTHER" id="PTHR33452">
    <property type="entry name" value="OXIDOREDUCTASE CATD-RELATED"/>
    <property type="match status" value="1"/>
</dbReference>
<dbReference type="PANTHER" id="PTHR33452:SF1">
    <property type="entry name" value="INNER MEMBRANE PROTEIN YPHA-RELATED"/>
    <property type="match status" value="1"/>
</dbReference>
<comment type="similarity">
    <text evidence="2">Belongs to the DoxX family.</text>
</comment>
<protein>
    <submittedName>
        <fullName evidence="8">LysR family transcriptional regulator</fullName>
    </submittedName>
</protein>
<evidence type="ECO:0000256" key="7">
    <source>
        <dbReference type="SAM" id="Phobius"/>
    </source>
</evidence>
<feature type="transmembrane region" description="Helical" evidence="7">
    <location>
        <begin position="12"/>
        <end position="33"/>
    </location>
</feature>
<dbReference type="PATRIC" id="fig|1225564.3.peg.227"/>
<dbReference type="STRING" id="1225564.AA309_28460"/>
<dbReference type="InterPro" id="IPR051907">
    <property type="entry name" value="DoxX-like_oxidoreductase"/>
</dbReference>
<keyword evidence="6 7" id="KW-0472">Membrane</keyword>
<feature type="transmembrane region" description="Helical" evidence="7">
    <location>
        <begin position="74"/>
        <end position="96"/>
    </location>
</feature>
<dbReference type="Pfam" id="PF07681">
    <property type="entry name" value="DoxX"/>
    <property type="match status" value="1"/>
</dbReference>